<dbReference type="Pfam" id="PF13187">
    <property type="entry name" value="Fer4_9"/>
    <property type="match status" value="1"/>
</dbReference>
<dbReference type="InterPro" id="IPR036010">
    <property type="entry name" value="2Fe-2S_ferredoxin-like_sf"/>
</dbReference>
<dbReference type="EMBL" id="BSDR01000001">
    <property type="protein sequence ID" value="GLI33649.1"/>
    <property type="molecule type" value="Genomic_DNA"/>
</dbReference>
<feature type="compositionally biased region" description="Basic and acidic residues" evidence="4">
    <location>
        <begin position="243"/>
        <end position="252"/>
    </location>
</feature>
<proteinExistence type="predicted"/>
<dbReference type="Gene3D" id="3.30.70.20">
    <property type="match status" value="1"/>
</dbReference>
<feature type="domain" description="2Fe-2S ferredoxin-type" evidence="5">
    <location>
        <begin position="38"/>
        <end position="96"/>
    </location>
</feature>
<dbReference type="GO" id="GO:0051537">
    <property type="term" value="F:2 iron, 2 sulfur cluster binding"/>
    <property type="evidence" value="ECO:0007669"/>
    <property type="project" value="InterPro"/>
</dbReference>
<evidence type="ECO:0000259" key="5">
    <source>
        <dbReference type="Pfam" id="PF00111"/>
    </source>
</evidence>
<dbReference type="InterPro" id="IPR006058">
    <property type="entry name" value="2Fe2S_fd_BS"/>
</dbReference>
<dbReference type="RefSeq" id="WP_281792770.1">
    <property type="nucleotide sequence ID" value="NZ_BSDR01000001.1"/>
</dbReference>
<evidence type="ECO:0000313" key="8">
    <source>
        <dbReference type="Proteomes" id="UP001144372"/>
    </source>
</evidence>
<keyword evidence="8" id="KW-1185">Reference proteome</keyword>
<keyword evidence="3" id="KW-0411">Iron-sulfur</keyword>
<sequence>MSHHESSESKPKKKVQVATGDRAILPEGAKTIPVYIMGKKYEVPETLTIMKAMEYAGFKFLRGAGCRGGICGACPTVYRKPGDYKLHFGLACQTVVEPNMYLAQIPFYPANRAAYKIEDLEPTPETIYALYPELFRCVACNNCTKACPMGVDVLGYISALKQGDIAKAAELSFDCIQCGMCASRCMGELPQYHIAQLARRMYGKYIMPKAEHLAKRVKEIESGKYDDLLKQLQTMSHEELEKRYKEREREPDMAPNGTWMPASDPYL</sequence>
<dbReference type="AlphaFoldDB" id="A0A9W6FS41"/>
<dbReference type="CDD" id="cd00207">
    <property type="entry name" value="fer2"/>
    <property type="match status" value="1"/>
</dbReference>
<dbReference type="GO" id="GO:0046872">
    <property type="term" value="F:metal ion binding"/>
    <property type="evidence" value="ECO:0007669"/>
    <property type="project" value="UniProtKB-KW"/>
</dbReference>
<dbReference type="InterPro" id="IPR001041">
    <property type="entry name" value="2Fe-2S_ferredoxin-type"/>
</dbReference>
<organism evidence="7 8">
    <name type="scientific">Desulforhabdus amnigena</name>
    <dbReference type="NCBI Taxonomy" id="40218"/>
    <lineage>
        <taxon>Bacteria</taxon>
        <taxon>Pseudomonadati</taxon>
        <taxon>Thermodesulfobacteriota</taxon>
        <taxon>Syntrophobacteria</taxon>
        <taxon>Syntrophobacterales</taxon>
        <taxon>Syntrophobacteraceae</taxon>
        <taxon>Desulforhabdus</taxon>
    </lineage>
</organism>
<gene>
    <name evidence="7" type="ORF">DAMNIGENAA_10820</name>
</gene>
<dbReference type="PROSITE" id="PS00198">
    <property type="entry name" value="4FE4S_FER_1"/>
    <property type="match status" value="1"/>
</dbReference>
<dbReference type="PROSITE" id="PS00197">
    <property type="entry name" value="2FE2S_FER_1"/>
    <property type="match status" value="1"/>
</dbReference>
<dbReference type="SUPFAM" id="SSF54292">
    <property type="entry name" value="2Fe-2S ferredoxin-like"/>
    <property type="match status" value="1"/>
</dbReference>
<comment type="caution">
    <text evidence="7">The sequence shown here is derived from an EMBL/GenBank/DDBJ whole genome shotgun (WGS) entry which is preliminary data.</text>
</comment>
<dbReference type="InterPro" id="IPR017900">
    <property type="entry name" value="4Fe4S_Fe_S_CS"/>
</dbReference>
<protein>
    <recommendedName>
        <fullName evidence="9">4Fe-4S dicluster domain-containing protein</fullName>
    </recommendedName>
</protein>
<accession>A0A9W6FS41</accession>
<feature type="domain" description="4Fe-4S ferredoxin-type" evidence="6">
    <location>
        <begin position="136"/>
        <end position="186"/>
    </location>
</feature>
<dbReference type="InterPro" id="IPR017896">
    <property type="entry name" value="4Fe4S_Fe-S-bd"/>
</dbReference>
<reference evidence="7" key="1">
    <citation type="submission" date="2022-12" db="EMBL/GenBank/DDBJ databases">
        <title>Reference genome sequencing for broad-spectrum identification of bacterial and archaeal isolates by mass spectrometry.</title>
        <authorList>
            <person name="Sekiguchi Y."/>
            <person name="Tourlousse D.M."/>
        </authorList>
    </citation>
    <scope>NUCLEOTIDE SEQUENCE</scope>
    <source>
        <strain evidence="7">ASRB1</strain>
    </source>
</reference>
<evidence type="ECO:0000256" key="3">
    <source>
        <dbReference type="ARBA" id="ARBA00023014"/>
    </source>
</evidence>
<evidence type="ECO:0008006" key="9">
    <source>
        <dbReference type="Google" id="ProtNLM"/>
    </source>
</evidence>
<dbReference type="Proteomes" id="UP001144372">
    <property type="component" value="Unassembled WGS sequence"/>
</dbReference>
<keyword evidence="2" id="KW-0408">Iron</keyword>
<name>A0A9W6FS41_9BACT</name>
<evidence type="ECO:0000256" key="4">
    <source>
        <dbReference type="SAM" id="MobiDB-lite"/>
    </source>
</evidence>
<feature type="region of interest" description="Disordered" evidence="4">
    <location>
        <begin position="243"/>
        <end position="267"/>
    </location>
</feature>
<evidence type="ECO:0000313" key="7">
    <source>
        <dbReference type="EMBL" id="GLI33649.1"/>
    </source>
</evidence>
<evidence type="ECO:0000256" key="1">
    <source>
        <dbReference type="ARBA" id="ARBA00022723"/>
    </source>
</evidence>
<keyword evidence="1" id="KW-0479">Metal-binding</keyword>
<evidence type="ECO:0000259" key="6">
    <source>
        <dbReference type="Pfam" id="PF13187"/>
    </source>
</evidence>
<evidence type="ECO:0000256" key="2">
    <source>
        <dbReference type="ARBA" id="ARBA00023004"/>
    </source>
</evidence>
<dbReference type="SUPFAM" id="SSF46548">
    <property type="entry name" value="alpha-helical ferredoxin"/>
    <property type="match status" value="1"/>
</dbReference>
<dbReference type="Pfam" id="PF00111">
    <property type="entry name" value="Fer2"/>
    <property type="match status" value="1"/>
</dbReference>